<dbReference type="KEGG" id="zga:ZOBELLIA_4450"/>
<feature type="transmembrane region" description="Helical" evidence="1">
    <location>
        <begin position="164"/>
        <end position="186"/>
    </location>
</feature>
<dbReference type="GO" id="GO:0005886">
    <property type="term" value="C:plasma membrane"/>
    <property type="evidence" value="ECO:0007669"/>
    <property type="project" value="TreeGrafter"/>
</dbReference>
<evidence type="ECO:0000313" key="3">
    <source>
        <dbReference type="Proteomes" id="UP000008898"/>
    </source>
</evidence>
<keyword evidence="1" id="KW-0812">Transmembrane</keyword>
<feature type="transmembrane region" description="Helical" evidence="1">
    <location>
        <begin position="65"/>
        <end position="86"/>
    </location>
</feature>
<feature type="transmembrane region" description="Helical" evidence="1">
    <location>
        <begin position="221"/>
        <end position="247"/>
    </location>
</feature>
<reference evidence="2 3" key="2">
    <citation type="journal article" date="2012" name="Environ. Microbiol.">
        <title>Characterization of the first alginolytic operons in a marine bacterium: from their emergence in marine Flavobacteriia to their independent transfers to marine Proteobacteria and human gut Bacteroides.</title>
        <authorList>
            <person name="Thomas F."/>
            <person name="Barbeyron T."/>
            <person name="Tonon T."/>
            <person name="Genicot S."/>
            <person name="Czjzek M."/>
            <person name="Michel G."/>
        </authorList>
    </citation>
    <scope>NUCLEOTIDE SEQUENCE [LARGE SCALE GENOMIC DNA]</scope>
    <source>
        <strain evidence="3">DSM 12802 / CCUG 47099 / CIP 106680 / NCIMB 13871 / Dsij</strain>
    </source>
</reference>
<proteinExistence type="predicted"/>
<dbReference type="HOGENOM" id="CLU_039013_1_0_10"/>
<protein>
    <submittedName>
        <fullName evidence="2">Sodium-dependent transporter</fullName>
    </submittedName>
</protein>
<feature type="transmembrane region" description="Helical" evidence="1">
    <location>
        <begin position="7"/>
        <end position="26"/>
    </location>
</feature>
<feature type="transmembrane region" description="Helical" evidence="1">
    <location>
        <begin position="129"/>
        <end position="152"/>
    </location>
</feature>
<dbReference type="PATRIC" id="fig|63186.3.peg.4366"/>
<dbReference type="Proteomes" id="UP000008898">
    <property type="component" value="Chromosome"/>
</dbReference>
<reference evidence="3" key="1">
    <citation type="submission" date="2009-07" db="EMBL/GenBank/DDBJ databases">
        <title>Complete genome sequence of Zobellia galactanivorans Dsij.</title>
        <authorList>
            <consortium name="Genoscope - CEA"/>
        </authorList>
    </citation>
    <scope>NUCLEOTIDE SEQUENCE [LARGE SCALE GENOMIC DNA]</scope>
    <source>
        <strain evidence="3">DSM 12802 / CCUG 47099 / CIP 106680 / NCIMB 13871 / Dsij</strain>
    </source>
</reference>
<gene>
    <name evidence="2" type="ordered locus">zobellia_4450</name>
</gene>
<dbReference type="InterPro" id="IPR016833">
    <property type="entry name" value="Put_Na-Bile_cotransptr"/>
</dbReference>
<dbReference type="Gene3D" id="1.20.1530.20">
    <property type="match status" value="1"/>
</dbReference>
<dbReference type="RefSeq" id="WP_013995772.1">
    <property type="nucleotide sequence ID" value="NC_015844.1"/>
</dbReference>
<dbReference type="Pfam" id="PF13593">
    <property type="entry name" value="SBF_like"/>
    <property type="match status" value="1"/>
</dbReference>
<feature type="transmembrane region" description="Helical" evidence="1">
    <location>
        <begin position="32"/>
        <end position="53"/>
    </location>
</feature>
<sequence length="330" mass="36619">MKLKIDRFVLSVIVVIGLAYLFPQWGISESKIPIDTISAIGISLIFFFYGLKLSPSKLKDRLKNWRLHLLVQASTFLISPLLVLLFRPLIQNGEQEIIWLAFFFLAALPSTVSSSVVMVSIAKGNIPAAIFNASISGIIGVLLTPLWMGLFVKNAQTEFDFADIYLQLIVQIILPVLLGVVLQRLWGEYAQKYGKQLTLFDKSVILLIIYKSFARSFDENIFNAISFLDLLIVFIAVLALFVILYVLTGFLAKKLKFNTEDQITAQFCGTKKSLVHGTVFAKIIFGNAATIGIILLPLMLFHALQLLVISVLASKMGDKNQAIKDGSPSS</sequence>
<accession>G0L6Q6</accession>
<dbReference type="PANTHER" id="PTHR18640:SF5">
    <property type="entry name" value="SODIUM_BILE ACID COTRANSPORTER 7"/>
    <property type="match status" value="1"/>
</dbReference>
<evidence type="ECO:0000313" key="2">
    <source>
        <dbReference type="EMBL" id="CAZ98585.1"/>
    </source>
</evidence>
<name>G0L6Q6_ZOBGA</name>
<dbReference type="PIRSF" id="PIRSF026166">
    <property type="entry name" value="UCP026166"/>
    <property type="match status" value="1"/>
</dbReference>
<keyword evidence="1" id="KW-0472">Membrane</keyword>
<feature type="transmembrane region" description="Helical" evidence="1">
    <location>
        <begin position="98"/>
        <end position="122"/>
    </location>
</feature>
<evidence type="ECO:0000256" key="1">
    <source>
        <dbReference type="SAM" id="Phobius"/>
    </source>
</evidence>
<dbReference type="AlphaFoldDB" id="G0L6Q6"/>
<keyword evidence="3" id="KW-1185">Reference proteome</keyword>
<dbReference type="InterPro" id="IPR038770">
    <property type="entry name" value="Na+/solute_symporter_sf"/>
</dbReference>
<dbReference type="EMBL" id="FP476056">
    <property type="protein sequence ID" value="CAZ98585.1"/>
    <property type="molecule type" value="Genomic_DNA"/>
</dbReference>
<feature type="transmembrane region" description="Helical" evidence="1">
    <location>
        <begin position="283"/>
        <end position="313"/>
    </location>
</feature>
<organism evidence="2 3">
    <name type="scientific">Zobellia galactanivorans (strain DSM 12802 / CCUG 47099 / CIP 106680 / NCIMB 13871 / Dsij)</name>
    <dbReference type="NCBI Taxonomy" id="63186"/>
    <lineage>
        <taxon>Bacteria</taxon>
        <taxon>Pseudomonadati</taxon>
        <taxon>Bacteroidota</taxon>
        <taxon>Flavobacteriia</taxon>
        <taxon>Flavobacteriales</taxon>
        <taxon>Flavobacteriaceae</taxon>
        <taxon>Zobellia</taxon>
    </lineage>
</organism>
<dbReference type="STRING" id="63186.ZOBELLIA_4450"/>
<dbReference type="PANTHER" id="PTHR18640">
    <property type="entry name" value="SOLUTE CARRIER FAMILY 10 MEMBER 7"/>
    <property type="match status" value="1"/>
</dbReference>
<dbReference type="OrthoDB" id="9792271at2"/>
<keyword evidence="1" id="KW-1133">Transmembrane helix</keyword>